<reference evidence="2" key="1">
    <citation type="submission" date="2020-06" db="EMBL/GenBank/DDBJ databases">
        <title>WGS assembly of Ceratodon purpureus strain R40.</title>
        <authorList>
            <person name="Carey S.B."/>
            <person name="Jenkins J."/>
            <person name="Shu S."/>
            <person name="Lovell J.T."/>
            <person name="Sreedasyam A."/>
            <person name="Maumus F."/>
            <person name="Tiley G.P."/>
            <person name="Fernandez-Pozo N."/>
            <person name="Barry K."/>
            <person name="Chen C."/>
            <person name="Wang M."/>
            <person name="Lipzen A."/>
            <person name="Daum C."/>
            <person name="Saski C.A."/>
            <person name="Payton A.C."/>
            <person name="Mcbreen J.C."/>
            <person name="Conrad R.E."/>
            <person name="Kollar L.M."/>
            <person name="Olsson S."/>
            <person name="Huttunen S."/>
            <person name="Landis J.B."/>
            <person name="Wickett N.J."/>
            <person name="Johnson M.G."/>
            <person name="Rensing S.A."/>
            <person name="Grimwood J."/>
            <person name="Schmutz J."/>
            <person name="Mcdaniel S.F."/>
        </authorList>
    </citation>
    <scope>NUCLEOTIDE SEQUENCE</scope>
    <source>
        <strain evidence="2">R40</strain>
    </source>
</reference>
<gene>
    <name evidence="2" type="ORF">KC19_7G171300</name>
</gene>
<accession>A0A8T0HFY4</accession>
<keyword evidence="3" id="KW-1185">Reference proteome</keyword>
<keyword evidence="1" id="KW-0732">Signal</keyword>
<organism evidence="2 3">
    <name type="scientific">Ceratodon purpureus</name>
    <name type="common">Fire moss</name>
    <name type="synonym">Dicranum purpureum</name>
    <dbReference type="NCBI Taxonomy" id="3225"/>
    <lineage>
        <taxon>Eukaryota</taxon>
        <taxon>Viridiplantae</taxon>
        <taxon>Streptophyta</taxon>
        <taxon>Embryophyta</taxon>
        <taxon>Bryophyta</taxon>
        <taxon>Bryophytina</taxon>
        <taxon>Bryopsida</taxon>
        <taxon>Dicranidae</taxon>
        <taxon>Pseudoditrichales</taxon>
        <taxon>Ditrichaceae</taxon>
        <taxon>Ceratodon</taxon>
    </lineage>
</organism>
<dbReference type="AlphaFoldDB" id="A0A8T0HFY4"/>
<feature type="signal peptide" evidence="1">
    <location>
        <begin position="1"/>
        <end position="18"/>
    </location>
</feature>
<name>A0A8T0HFY4_CERPU</name>
<sequence length="53" mass="6245">MHVHIKFMLMSKIISLQASVTNMIIRCRKSHRSKGQVNELQRDDSCPIKFREC</sequence>
<proteinExistence type="predicted"/>
<dbReference type="EMBL" id="CM026428">
    <property type="protein sequence ID" value="KAG0567912.1"/>
    <property type="molecule type" value="Genomic_DNA"/>
</dbReference>
<protein>
    <submittedName>
        <fullName evidence="2">Uncharacterized protein</fullName>
    </submittedName>
</protein>
<evidence type="ECO:0000313" key="2">
    <source>
        <dbReference type="EMBL" id="KAG0567912.1"/>
    </source>
</evidence>
<dbReference type="Proteomes" id="UP000822688">
    <property type="component" value="Chromosome 7"/>
</dbReference>
<evidence type="ECO:0000256" key="1">
    <source>
        <dbReference type="SAM" id="SignalP"/>
    </source>
</evidence>
<comment type="caution">
    <text evidence="2">The sequence shown here is derived from an EMBL/GenBank/DDBJ whole genome shotgun (WGS) entry which is preliminary data.</text>
</comment>
<feature type="chain" id="PRO_5035778609" evidence="1">
    <location>
        <begin position="19"/>
        <end position="53"/>
    </location>
</feature>
<evidence type="ECO:0000313" key="3">
    <source>
        <dbReference type="Proteomes" id="UP000822688"/>
    </source>
</evidence>